<evidence type="ECO:0000256" key="1">
    <source>
        <dbReference type="SAM" id="MobiDB-lite"/>
    </source>
</evidence>
<organism evidence="2 3">
    <name type="scientific">Streptomyces griseoviridis</name>
    <dbReference type="NCBI Taxonomy" id="45398"/>
    <lineage>
        <taxon>Bacteria</taxon>
        <taxon>Bacillati</taxon>
        <taxon>Actinomycetota</taxon>
        <taxon>Actinomycetes</taxon>
        <taxon>Kitasatosporales</taxon>
        <taxon>Streptomycetaceae</taxon>
        <taxon>Streptomyces</taxon>
    </lineage>
</organism>
<dbReference type="EMBL" id="JAURUD010000001">
    <property type="protein sequence ID" value="MDP9682708.1"/>
    <property type="molecule type" value="Genomic_DNA"/>
</dbReference>
<dbReference type="Proteomes" id="UP001231675">
    <property type="component" value="Unassembled WGS sequence"/>
</dbReference>
<dbReference type="GeneID" id="91552152"/>
<evidence type="ECO:0000313" key="3">
    <source>
        <dbReference type="Proteomes" id="UP001231675"/>
    </source>
</evidence>
<proteinExistence type="predicted"/>
<comment type="caution">
    <text evidence="2">The sequence shown here is derived from an EMBL/GenBank/DDBJ whole genome shotgun (WGS) entry which is preliminary data.</text>
</comment>
<protein>
    <submittedName>
        <fullName evidence="2">Uncharacterized protein</fullName>
    </submittedName>
</protein>
<accession>A0ABT9LGB0</accession>
<name>A0ABT9LGB0_STRGD</name>
<feature type="region of interest" description="Disordered" evidence="1">
    <location>
        <begin position="1"/>
        <end position="43"/>
    </location>
</feature>
<feature type="compositionally biased region" description="Polar residues" evidence="1">
    <location>
        <begin position="86"/>
        <end position="97"/>
    </location>
</feature>
<evidence type="ECO:0000313" key="2">
    <source>
        <dbReference type="EMBL" id="MDP9682708.1"/>
    </source>
</evidence>
<reference evidence="2 3" key="1">
    <citation type="submission" date="2023-07" db="EMBL/GenBank/DDBJ databases">
        <title>Sequencing the genomes of 1000 actinobacteria strains.</title>
        <authorList>
            <person name="Klenk H.-P."/>
        </authorList>
    </citation>
    <scope>NUCLEOTIDE SEQUENCE [LARGE SCALE GENOMIC DNA]</scope>
    <source>
        <strain evidence="2 3">DSM 40229</strain>
    </source>
</reference>
<sequence>MTNDPYGLDVRVVAPADATGRDEKSGDRAGRGPAPAVRQASWPMTSTTLHPMAAEQPAVRQATWPMTSGTMHPMAAEQPGVRQATWPMTSGTMHPMA</sequence>
<feature type="compositionally biased region" description="Basic and acidic residues" evidence="1">
    <location>
        <begin position="19"/>
        <end position="30"/>
    </location>
</feature>
<gene>
    <name evidence="2" type="ORF">J2S47_003210</name>
</gene>
<keyword evidence="3" id="KW-1185">Reference proteome</keyword>
<dbReference type="RefSeq" id="WP_189421801.1">
    <property type="nucleotide sequence ID" value="NZ_BMSM01000019.1"/>
</dbReference>
<feature type="region of interest" description="Disordered" evidence="1">
    <location>
        <begin position="69"/>
        <end position="97"/>
    </location>
</feature>